<dbReference type="Pfam" id="PF03176">
    <property type="entry name" value="MMPL"/>
    <property type="match status" value="1"/>
</dbReference>
<feature type="region of interest" description="Disordered" evidence="6">
    <location>
        <begin position="1194"/>
        <end position="1286"/>
    </location>
</feature>
<feature type="transmembrane region" description="Helical" evidence="7">
    <location>
        <begin position="1130"/>
        <end position="1153"/>
    </location>
</feature>
<dbReference type="PANTHER" id="PTHR33406:SF12">
    <property type="entry name" value="BLR2997 PROTEIN"/>
    <property type="match status" value="1"/>
</dbReference>
<proteinExistence type="predicted"/>
<dbReference type="InterPro" id="IPR050545">
    <property type="entry name" value="Mycobact_MmpL"/>
</dbReference>
<comment type="caution">
    <text evidence="9">The sequence shown here is derived from an EMBL/GenBank/DDBJ whole genome shotgun (WGS) entry which is preliminary data.</text>
</comment>
<evidence type="ECO:0000256" key="4">
    <source>
        <dbReference type="ARBA" id="ARBA00022989"/>
    </source>
</evidence>
<evidence type="ECO:0000256" key="7">
    <source>
        <dbReference type="SAM" id="Phobius"/>
    </source>
</evidence>
<gene>
    <name evidence="9" type="ORF">QTN89_03425</name>
</gene>
<evidence type="ECO:0000313" key="9">
    <source>
        <dbReference type="EMBL" id="MDM4014469.1"/>
    </source>
</evidence>
<feature type="transmembrane region" description="Helical" evidence="7">
    <location>
        <begin position="505"/>
        <end position="522"/>
    </location>
</feature>
<feature type="transmembrane region" description="Helical" evidence="7">
    <location>
        <begin position="542"/>
        <end position="561"/>
    </location>
</feature>
<evidence type="ECO:0000256" key="3">
    <source>
        <dbReference type="ARBA" id="ARBA00022692"/>
    </source>
</evidence>
<keyword evidence="10" id="KW-1185">Reference proteome</keyword>
<keyword evidence="5 7" id="KW-0472">Membrane</keyword>
<dbReference type="PANTHER" id="PTHR33406">
    <property type="entry name" value="MEMBRANE PROTEIN MJ1562-RELATED"/>
    <property type="match status" value="1"/>
</dbReference>
<protein>
    <submittedName>
        <fullName evidence="9">MMPL family transporter</fullName>
    </submittedName>
</protein>
<evidence type="ECO:0000256" key="5">
    <source>
        <dbReference type="ARBA" id="ARBA00023136"/>
    </source>
</evidence>
<feature type="transmembrane region" description="Helical" evidence="7">
    <location>
        <begin position="1159"/>
        <end position="1183"/>
    </location>
</feature>
<dbReference type="SUPFAM" id="SSF82866">
    <property type="entry name" value="Multidrug efflux transporter AcrB transmembrane domain"/>
    <property type="match status" value="2"/>
</dbReference>
<accession>A0ABT7PD85</accession>
<evidence type="ECO:0000256" key="1">
    <source>
        <dbReference type="ARBA" id="ARBA00004651"/>
    </source>
</evidence>
<reference evidence="9 10" key="1">
    <citation type="submission" date="2023-06" db="EMBL/GenBank/DDBJ databases">
        <title>Roseiconus lacunae JC819 isolated from Gulf of Mannar region, Tamil Nadu.</title>
        <authorList>
            <person name="Pk S."/>
            <person name="Ch S."/>
            <person name="Ch V.R."/>
        </authorList>
    </citation>
    <scope>NUCLEOTIDE SEQUENCE [LARGE SCALE GENOMIC DNA]</scope>
    <source>
        <strain evidence="9 10">JC819</strain>
    </source>
</reference>
<organism evidence="9 10">
    <name type="scientific">Roseiconus lacunae</name>
    <dbReference type="NCBI Taxonomy" id="2605694"/>
    <lineage>
        <taxon>Bacteria</taxon>
        <taxon>Pseudomonadati</taxon>
        <taxon>Planctomycetota</taxon>
        <taxon>Planctomycetia</taxon>
        <taxon>Pirellulales</taxon>
        <taxon>Pirellulaceae</taxon>
        <taxon>Roseiconus</taxon>
    </lineage>
</organism>
<evidence type="ECO:0000259" key="8">
    <source>
        <dbReference type="PROSITE" id="PS50156"/>
    </source>
</evidence>
<feature type="transmembrane region" description="Helical" evidence="7">
    <location>
        <begin position="1085"/>
        <end position="1109"/>
    </location>
</feature>
<dbReference type="Proteomes" id="UP001239462">
    <property type="component" value="Unassembled WGS sequence"/>
</dbReference>
<feature type="transmembrane region" description="Helical" evidence="7">
    <location>
        <begin position="1021"/>
        <end position="1039"/>
    </location>
</feature>
<dbReference type="EMBL" id="JASZZN010000002">
    <property type="protein sequence ID" value="MDM4014469.1"/>
    <property type="molecule type" value="Genomic_DNA"/>
</dbReference>
<feature type="transmembrane region" description="Helical" evidence="7">
    <location>
        <begin position="573"/>
        <end position="598"/>
    </location>
</feature>
<feature type="transmembrane region" description="Helical" evidence="7">
    <location>
        <begin position="446"/>
        <end position="465"/>
    </location>
</feature>
<keyword evidence="4 7" id="KW-1133">Transmembrane helix</keyword>
<feature type="transmembrane region" description="Helical" evidence="7">
    <location>
        <begin position="21"/>
        <end position="42"/>
    </location>
</feature>
<feature type="transmembrane region" description="Helical" evidence="7">
    <location>
        <begin position="1051"/>
        <end position="1073"/>
    </location>
</feature>
<dbReference type="InterPro" id="IPR004869">
    <property type="entry name" value="MMPL_dom"/>
</dbReference>
<dbReference type="InterPro" id="IPR000731">
    <property type="entry name" value="SSD"/>
</dbReference>
<dbReference type="Gene3D" id="1.20.1640.10">
    <property type="entry name" value="Multidrug efflux transporter AcrB transmembrane domain"/>
    <property type="match status" value="2"/>
</dbReference>
<feature type="transmembrane region" description="Helical" evidence="7">
    <location>
        <begin position="634"/>
        <end position="652"/>
    </location>
</feature>
<feature type="domain" description="SSD" evidence="8">
    <location>
        <begin position="481"/>
        <end position="596"/>
    </location>
</feature>
<keyword evidence="3 7" id="KW-0812">Transmembrane</keyword>
<sequence>MQTSQRKRGQAEPPLLERRSILGLSWSLVILFLFFFMMPFAFRSARLSLKSKENDVKDWLPSDFVETSELSWFAKHFIGESFVIATWPGCTEDDQRLRLLASKLERESSQSDPAEHIKDPKLAEDYRRAKELGVRLGLLPASRELNNWGGKNEKWLVTADGKHYYITPDGRLFRWDEASNGPAALGREIKRTLNQFELSGTFIAAFGAETKDDHANPFHNDPTLVCAPMFRTVQTGVSLVKELSKEGGLLWPVDLTDPSRRPIVARRRAMERLTGSLFAPAVPEGFTWTAEEFRRVIADDQQDAIPENFATVVETTLKDFADQRFGGDLDQLAKAETNVQTDAWYAVFDAAELPPPPRQTCLLITLTDAAQDNLAYALGRGVLGGPRGRLLQLAEDSGVKAASPPSVAPPPFNQPEVESVAGLPPLRLGGPPVDNIAIDEEGTITLVRLVGYSIFVGVLLSYLCFTSFKITLMVFIVGGAAAMLSMAFVGWTGGRVDAVLMSMPSLVYVLGLSGAIHVVNYYRDEVRSGGRRGAAGRAIRHAAFPCTLAALTTAIGLGSLYTSNLAPISNFGFYAAIGVIATLAILFTYLPAALQTFVTESKSPRSQPKQTESGESWLSDQWAAVGAWICRRHWWVTAACLLVLGGASLGLSKIKTSVQLLKLFDEDARIIRDYAWLEKNFGKLVPMELVLRVPPSHQSQLASVDGKATEVAEAPGEATSVPLDILERVEAVARINHVVHQTLGEPGMGIVGSATAVNTFLKPLPDVTNSWSPVRSQFVKELTAGRDELLANDYVRLEQYGPMEGSELWRISLRVSALSDVDYGQFIETLRTSVEPVLRAYDTRDAILAAIESGQVSNKKKPIVVMMGAAKPAPLNQTTMIEQEPNDETGESRTKILTHQIYLSVLEELLRGERIPEPKWFDPNSSEKPIEIGGELWDKVVGISDVMVWVGESDAPTAELSNADALVDGSEIFHKTITHGLVDDRIPASEGAGAMEVIYTGVVPVVYKAQRTLLGSLVESIAMAFVLIAIVMVVLLNPASDPVRFLRPRNAFSGFMSGAISMIPNMFPVLLIFGCMGHLGSLVDIGTMMTASVAMGVAVDDTIHFLSWFRAFLDKGYDRLKAVEMTYRRVGPAMTQTTIVGGLGLFVFALSTFTPTQRFGTLMLILLFAALIGDLILLPALLAGPLGKFFKPRVGASDNTPQPGEEPFGQLPADIDSPSSPGDAPDGVNSRDAVAIYQEGSDDPPKSPGGDQEVDGDQPIDKESLPHLKIHAPTMRTDKPHRMKGR</sequence>
<dbReference type="RefSeq" id="WP_289162215.1">
    <property type="nucleotide sequence ID" value="NZ_JASZZN010000002.1"/>
</dbReference>
<comment type="subcellular location">
    <subcellularLocation>
        <location evidence="1">Cell membrane</location>
        <topology evidence="1">Multi-pass membrane protein</topology>
    </subcellularLocation>
</comment>
<evidence type="ECO:0000313" key="10">
    <source>
        <dbReference type="Proteomes" id="UP001239462"/>
    </source>
</evidence>
<evidence type="ECO:0000256" key="6">
    <source>
        <dbReference type="SAM" id="MobiDB-lite"/>
    </source>
</evidence>
<evidence type="ECO:0000256" key="2">
    <source>
        <dbReference type="ARBA" id="ARBA00022475"/>
    </source>
</evidence>
<keyword evidence="2" id="KW-1003">Cell membrane</keyword>
<feature type="transmembrane region" description="Helical" evidence="7">
    <location>
        <begin position="472"/>
        <end position="493"/>
    </location>
</feature>
<name>A0ABT7PD85_9BACT</name>
<dbReference type="PROSITE" id="PS50156">
    <property type="entry name" value="SSD"/>
    <property type="match status" value="1"/>
</dbReference>